<protein>
    <submittedName>
        <fullName evidence="3">Uncharacterized protein</fullName>
    </submittedName>
</protein>
<evidence type="ECO:0000313" key="3">
    <source>
        <dbReference type="EMBL" id="UYF96725.1"/>
    </source>
</evidence>
<organism evidence="3 5">
    <name type="scientific">Rhodococcus aetherivorans</name>
    <dbReference type="NCBI Taxonomy" id="191292"/>
    <lineage>
        <taxon>Bacteria</taxon>
        <taxon>Bacillati</taxon>
        <taxon>Actinomycetota</taxon>
        <taxon>Actinomycetes</taxon>
        <taxon>Mycobacteriales</taxon>
        <taxon>Nocardiaceae</taxon>
        <taxon>Rhodococcus</taxon>
    </lineage>
</organism>
<dbReference type="GeneID" id="83621486"/>
<dbReference type="KEGG" id="rav:AAT18_15245"/>
<reference evidence="3" key="3">
    <citation type="submission" date="2022-09" db="EMBL/GenBank/DDBJ databases">
        <title>The genome sequence of Rhodococcus aetherivorans N1.</title>
        <authorList>
            <person name="Jiang W."/>
        </authorList>
    </citation>
    <scope>NUCLEOTIDE SEQUENCE</scope>
    <source>
        <strain evidence="3">N1</strain>
    </source>
</reference>
<evidence type="ECO:0000313" key="5">
    <source>
        <dbReference type="Proteomes" id="UP001163947"/>
    </source>
</evidence>
<keyword evidence="1" id="KW-0472">Membrane</keyword>
<name>A0A059MPR0_9NOCA</name>
<accession>N1M170</accession>
<dbReference type="Proteomes" id="UP001163947">
    <property type="component" value="Chromosome"/>
</dbReference>
<dbReference type="Proteomes" id="UP000325466">
    <property type="component" value="Unassembled WGS sequence"/>
</dbReference>
<keyword evidence="1" id="KW-0812">Transmembrane</keyword>
<dbReference type="EMBL" id="CP106982">
    <property type="protein sequence ID" value="UYF96725.1"/>
    <property type="molecule type" value="Genomic_DNA"/>
</dbReference>
<sequence length="75" mass="8140">MTTMDSPTPTRRRPASVDVAGTAWPLYKLEALVAAVLVLLALFAITADAQTAVLTAAATATVVWWARLLHYRRDT</sequence>
<reference evidence="2 4" key="1">
    <citation type="journal article" date="2018" name="Biodegradation">
        <title>1,4-Dioxane degradation characteristics of Rhodococcus aetherivorans JCM 14343.</title>
        <authorList>
            <person name="Inoue D."/>
            <person name="Tsunoda T."/>
            <person name="Yamamoto N."/>
            <person name="Ike M."/>
            <person name="Sei K."/>
        </authorList>
    </citation>
    <scope>NUCLEOTIDE SEQUENCE [LARGE SCALE GENOMIC DNA]</scope>
    <source>
        <strain evidence="2 4">JCM 14343</strain>
    </source>
</reference>
<feature type="transmembrane region" description="Helical" evidence="1">
    <location>
        <begin position="32"/>
        <end position="65"/>
    </location>
</feature>
<evidence type="ECO:0000313" key="4">
    <source>
        <dbReference type="Proteomes" id="UP000325466"/>
    </source>
</evidence>
<accession>A0A0F6YAT8</accession>
<reference evidence="2" key="2">
    <citation type="submission" date="2019-10" db="EMBL/GenBank/DDBJ databases">
        <title>Draft genome sequence of Rhodococcus aetherivorans JCM 14343.</title>
        <authorList>
            <person name="Inoue D."/>
            <person name="Nakazawa M."/>
            <person name="Yamamoto N."/>
            <person name="Sei K."/>
            <person name="Ike M."/>
        </authorList>
    </citation>
    <scope>NUCLEOTIDE SEQUENCE</scope>
    <source>
        <strain evidence="2">JCM 14343</strain>
    </source>
</reference>
<dbReference type="RefSeq" id="WP_006933441.1">
    <property type="nucleotide sequence ID" value="NZ_BAAAYP010000024.1"/>
</dbReference>
<evidence type="ECO:0000256" key="1">
    <source>
        <dbReference type="SAM" id="Phobius"/>
    </source>
</evidence>
<dbReference type="EMBL" id="BLAH01000113">
    <property type="protein sequence ID" value="GES39327.1"/>
    <property type="molecule type" value="Genomic_DNA"/>
</dbReference>
<dbReference type="AlphaFoldDB" id="A0A059MPR0"/>
<proteinExistence type="predicted"/>
<accession>A0A059MPR0</accession>
<evidence type="ECO:0000313" key="2">
    <source>
        <dbReference type="EMBL" id="GES39327.1"/>
    </source>
</evidence>
<keyword evidence="4" id="KW-1185">Reference proteome</keyword>
<gene>
    <name evidence="3" type="ORF">OCS65_13675</name>
    <name evidence="2" type="ORF">RAJCM14343_4595</name>
</gene>
<keyword evidence="1" id="KW-1133">Transmembrane helix</keyword>